<evidence type="ECO:0000256" key="5">
    <source>
        <dbReference type="ARBA" id="ARBA00022801"/>
    </source>
</evidence>
<evidence type="ECO:0000259" key="12">
    <source>
        <dbReference type="PROSITE" id="PS51714"/>
    </source>
</evidence>
<feature type="region of interest" description="Disordered" evidence="11">
    <location>
        <begin position="623"/>
        <end position="650"/>
    </location>
</feature>
<keyword evidence="14" id="KW-1185">Reference proteome</keyword>
<evidence type="ECO:0000256" key="9">
    <source>
        <dbReference type="ARBA" id="ARBA00049117"/>
    </source>
</evidence>
<dbReference type="Proteomes" id="UP000694402">
    <property type="component" value="Unassembled WGS sequence"/>
</dbReference>
<dbReference type="PROSITE" id="PS51714">
    <property type="entry name" value="G_BMS1"/>
    <property type="match status" value="1"/>
</dbReference>
<feature type="compositionally biased region" description="Basic residues" evidence="11">
    <location>
        <begin position="1159"/>
        <end position="1169"/>
    </location>
</feature>
<evidence type="ECO:0000256" key="3">
    <source>
        <dbReference type="ARBA" id="ARBA00022553"/>
    </source>
</evidence>
<dbReference type="GO" id="GO:0032040">
    <property type="term" value="C:small-subunit processome"/>
    <property type="evidence" value="ECO:0007669"/>
    <property type="project" value="UniProtKB-ARBA"/>
</dbReference>
<sequence>MEGKEPKKEQKRHQQKHSGPKAERKKIRKQLGTPAGDDERKRNPKAFAVQSAVRMAKTFHRAQDLKAKKHHIPLVDRTPLEPPPIVVVVVGPPKVGKSTLIRCLIKNFTRQKLGDICGPVTIVSGKKRRLTFIECSNDINTMIDLAKVADLVLMFIDASFVFEMETFEFLNICQVHGFPRIMGVLTHLDSFRNNKALRKTKKRLKHRFWTEVYQGAKLFYLSGMVYGEYQTQEVKNLGRFISVMKFRPLVWQQSHPYVVADRMEDLTDPEMVRVDPKCDRTVSLYGYLRGTYLKNKGQVHIPGVGDFAVADISFMPDPCTLPEAQKKRALNEKERLLYAPMAGVGGVVYDKDAVYIDLPGGHVNQEQEEVCPTTELVQSLIGTHTTLDAKMAAGKVSLFTGAAALTPGEVEEEEEEEEENGTPGEPIWDPETQRERRKAVFTEEEDDDDDDSEGSSDEEGWMRGETKEDEEGEIEPKEKQGIKTIPPVKRQKMEERKVEKEPVVEVPAFADSDDDDGEESDSEGEEDEEDGAVEKCDLKPIDSGHCSEEDVSDSIEDDCETNVSGKESKKSNATSKMEEEDEEMEGGELCYESAGALRWKEGLQQKASEAFLRQQRAAPNLRKLVYGTVSRPEKDKKHRADGVDCSRFDPDAARNWDLEEMLDSIRDCFVTGKWEDDQDAATLQKEDEELYGDFEDLETGAVHKGKAGKQKDQAEEESDDDDDEEEEKLMVDDETQKNKRLEKKRRLKECFDTEYDDGDATYFDDLKEEMQKQAELNRAEFEEVDDETRVQYEGFRPGMYVRLEIPSLPCEFVTKFDPHYPIILGALGASEGNVGYLQKHRWHNRILKTRDPLILSLGWRRFQTIPLYHIEDHCGRHRLLKYTQHMHCGATIWGPITPQGTGFLAVQSVAGTKTSFRIAATGVVLDLDKSVTIVKKLKLIGYPYKIYKNTSFIKGMFNTVLEVVKFEGASIRTVSGVRGQIKKALSTPAGAYRATFEDRLLMSDIVFLRSWYPVSVPQLYNPVTSLLMPAGQKDNWSGMRTVGQLKHDLGVRNKPNTDSLYKPVVRVQHHFNKLHIPRELQKALPFKSKPKQDQPKGKTPKDLQRPAVIREPHERKVAALLNALILVHNYKSKKAHTVQHAKHKDFLRQRSKAEEDKLKRQKEAKKKLYRMMGQKEKKSQRSSLKGAPQDD</sequence>
<dbReference type="Ensembl" id="ENSOTST00005006829.2">
    <property type="protein sequence ID" value="ENSOTSP00005006151.1"/>
    <property type="gene ID" value="ENSOTSG00005003185.2"/>
</dbReference>
<feature type="compositionally biased region" description="Basic and acidic residues" evidence="11">
    <location>
        <begin position="1090"/>
        <end position="1111"/>
    </location>
</feature>
<keyword evidence="6" id="KW-0067">ATP-binding</keyword>
<evidence type="ECO:0000256" key="10">
    <source>
        <dbReference type="ARBA" id="ARBA00061391"/>
    </source>
</evidence>
<feature type="compositionally biased region" description="Basic and acidic residues" evidence="11">
    <location>
        <begin position="532"/>
        <end position="548"/>
    </location>
</feature>
<feature type="region of interest" description="Disordered" evidence="11">
    <location>
        <begin position="1"/>
        <end position="43"/>
    </location>
</feature>
<feature type="compositionally biased region" description="Basic and acidic residues" evidence="11">
    <location>
        <begin position="1144"/>
        <end position="1158"/>
    </location>
</feature>
<reference evidence="13" key="1">
    <citation type="submission" date="2025-08" db="UniProtKB">
        <authorList>
            <consortium name="Ensembl"/>
        </authorList>
    </citation>
    <scope>IDENTIFICATION</scope>
</reference>
<feature type="region of interest" description="Disordered" evidence="11">
    <location>
        <begin position="1079"/>
        <end position="1111"/>
    </location>
</feature>
<keyword evidence="7" id="KW-0342">GTP-binding</keyword>
<dbReference type="InterPro" id="IPR030387">
    <property type="entry name" value="G_Bms1/Tsr1_dom"/>
</dbReference>
<dbReference type="GO" id="GO:0030686">
    <property type="term" value="C:90S preribosome"/>
    <property type="evidence" value="ECO:0007669"/>
    <property type="project" value="TreeGrafter"/>
</dbReference>
<dbReference type="GeneTree" id="ENSGT00940000153195"/>
<feature type="compositionally biased region" description="Basic residues" evidence="11">
    <location>
        <begin position="1133"/>
        <end position="1143"/>
    </location>
</feature>
<dbReference type="InterPro" id="IPR039761">
    <property type="entry name" value="Bms1/Tsr1"/>
</dbReference>
<dbReference type="SMART" id="SM00785">
    <property type="entry name" value="AARP2CN"/>
    <property type="match status" value="1"/>
</dbReference>
<dbReference type="GO" id="GO:0000479">
    <property type="term" value="P:endonucleolytic cleavage of tricistronic rRNA transcript (SSU-rRNA, 5.8S rRNA, LSU-rRNA)"/>
    <property type="evidence" value="ECO:0007669"/>
    <property type="project" value="TreeGrafter"/>
</dbReference>
<dbReference type="InterPro" id="IPR037875">
    <property type="entry name" value="Bms1_N"/>
</dbReference>
<evidence type="ECO:0000256" key="8">
    <source>
        <dbReference type="ARBA" id="ARBA00023242"/>
    </source>
</evidence>
<dbReference type="FunFam" id="3.40.50.300:FF:000105">
    <property type="entry name" value="BMS1 ribosome biogenesis factor"/>
    <property type="match status" value="1"/>
</dbReference>
<keyword evidence="2" id="KW-0690">Ribosome biogenesis</keyword>
<dbReference type="Gene3D" id="3.40.50.300">
    <property type="entry name" value="P-loop containing nucleotide triphosphate hydrolases"/>
    <property type="match status" value="1"/>
</dbReference>
<feature type="region of interest" description="Disordered" evidence="11">
    <location>
        <begin position="1133"/>
        <end position="1191"/>
    </location>
</feature>
<organism evidence="13 14">
    <name type="scientific">Oncorhynchus tshawytscha</name>
    <name type="common">Chinook salmon</name>
    <name type="synonym">Salmo tshawytscha</name>
    <dbReference type="NCBI Taxonomy" id="74940"/>
    <lineage>
        <taxon>Eukaryota</taxon>
        <taxon>Metazoa</taxon>
        <taxon>Chordata</taxon>
        <taxon>Craniata</taxon>
        <taxon>Vertebrata</taxon>
        <taxon>Euteleostomi</taxon>
        <taxon>Actinopterygii</taxon>
        <taxon>Neopterygii</taxon>
        <taxon>Teleostei</taxon>
        <taxon>Protacanthopterygii</taxon>
        <taxon>Salmoniformes</taxon>
        <taxon>Salmonidae</taxon>
        <taxon>Salmoninae</taxon>
        <taxon>Oncorhynchus</taxon>
    </lineage>
</organism>
<keyword evidence="5" id="KW-0378">Hydrolase</keyword>
<evidence type="ECO:0000256" key="4">
    <source>
        <dbReference type="ARBA" id="ARBA00022741"/>
    </source>
</evidence>
<dbReference type="CDD" id="cd01882">
    <property type="entry name" value="BMS1"/>
    <property type="match status" value="1"/>
</dbReference>
<dbReference type="InterPro" id="IPR012948">
    <property type="entry name" value="AARP2CN"/>
</dbReference>
<dbReference type="AlphaFoldDB" id="A0A8C8C3A7"/>
<proteinExistence type="inferred from homology"/>
<evidence type="ECO:0000313" key="14">
    <source>
        <dbReference type="Proteomes" id="UP000694402"/>
    </source>
</evidence>
<feature type="region of interest" description="Disordered" evidence="11">
    <location>
        <begin position="405"/>
        <end position="587"/>
    </location>
</feature>
<dbReference type="Pfam" id="PF08142">
    <property type="entry name" value="AARP2CN"/>
    <property type="match status" value="1"/>
</dbReference>
<dbReference type="PANTHER" id="PTHR12858">
    <property type="entry name" value="RIBOSOME BIOGENESIS PROTEIN"/>
    <property type="match status" value="1"/>
</dbReference>
<keyword evidence="3" id="KW-0597">Phosphoprotein</keyword>
<dbReference type="GO" id="GO:0005525">
    <property type="term" value="F:GTP binding"/>
    <property type="evidence" value="ECO:0007669"/>
    <property type="project" value="UniProtKB-KW"/>
</dbReference>
<dbReference type="SUPFAM" id="SSF52540">
    <property type="entry name" value="P-loop containing nucleoside triphosphate hydrolases"/>
    <property type="match status" value="1"/>
</dbReference>
<dbReference type="GO" id="GO:0034511">
    <property type="term" value="F:U3 snoRNA binding"/>
    <property type="evidence" value="ECO:0007669"/>
    <property type="project" value="TreeGrafter"/>
</dbReference>
<evidence type="ECO:0000256" key="11">
    <source>
        <dbReference type="SAM" id="MobiDB-lite"/>
    </source>
</evidence>
<feature type="compositionally biased region" description="Basic and acidic residues" evidence="11">
    <location>
        <begin position="631"/>
        <end position="650"/>
    </location>
</feature>
<evidence type="ECO:0000256" key="1">
    <source>
        <dbReference type="ARBA" id="ARBA00004604"/>
    </source>
</evidence>
<feature type="compositionally biased region" description="Acidic residues" evidence="11">
    <location>
        <begin position="409"/>
        <end position="420"/>
    </location>
</feature>
<dbReference type="PANTHER" id="PTHR12858:SF2">
    <property type="entry name" value="RIBOSOME BIOGENESIS PROTEIN BMS1 HOMOLOG"/>
    <property type="match status" value="1"/>
</dbReference>
<dbReference type="SMART" id="SM01362">
    <property type="entry name" value="DUF663"/>
    <property type="match status" value="1"/>
</dbReference>
<name>A0A8C8C3A7_ONCTS</name>
<dbReference type="GO" id="GO:0005654">
    <property type="term" value="C:nucleoplasm"/>
    <property type="evidence" value="ECO:0007669"/>
    <property type="project" value="UniProtKB-ARBA"/>
</dbReference>
<feature type="compositionally biased region" description="Acidic residues" evidence="11">
    <location>
        <begin position="686"/>
        <end position="698"/>
    </location>
</feature>
<comment type="catalytic activity">
    <reaction evidence="9">
        <text>GTP + H2O = GDP + phosphate + H(+)</text>
        <dbReference type="Rhea" id="RHEA:19669"/>
        <dbReference type="ChEBI" id="CHEBI:15377"/>
        <dbReference type="ChEBI" id="CHEBI:15378"/>
        <dbReference type="ChEBI" id="CHEBI:37565"/>
        <dbReference type="ChEBI" id="CHEBI:43474"/>
        <dbReference type="ChEBI" id="CHEBI:58189"/>
    </reaction>
    <physiologicalReaction direction="left-to-right" evidence="9">
        <dbReference type="Rhea" id="RHEA:19670"/>
    </physiologicalReaction>
</comment>
<gene>
    <name evidence="13" type="primary">BMS1</name>
</gene>
<feature type="compositionally biased region" description="Basic and acidic residues" evidence="11">
    <location>
        <begin position="431"/>
        <end position="441"/>
    </location>
</feature>
<dbReference type="GO" id="GO:0003924">
    <property type="term" value="F:GTPase activity"/>
    <property type="evidence" value="ECO:0007669"/>
    <property type="project" value="TreeGrafter"/>
</dbReference>
<dbReference type="Pfam" id="PF04950">
    <property type="entry name" value="RIBIOP_C"/>
    <property type="match status" value="1"/>
</dbReference>
<keyword evidence="8" id="KW-0539">Nucleus</keyword>
<evidence type="ECO:0000256" key="7">
    <source>
        <dbReference type="ARBA" id="ARBA00023134"/>
    </source>
</evidence>
<protein>
    <recommendedName>
        <fullName evidence="12">Bms1-type G domain-containing protein</fullName>
    </recommendedName>
</protein>
<dbReference type="InterPro" id="IPR027417">
    <property type="entry name" value="P-loop_NTPase"/>
</dbReference>
<feature type="compositionally biased region" description="Basic residues" evidence="11">
    <location>
        <begin position="9"/>
        <end position="29"/>
    </location>
</feature>
<reference evidence="13" key="2">
    <citation type="submission" date="2025-09" db="UniProtKB">
        <authorList>
            <consortium name="Ensembl"/>
        </authorList>
    </citation>
    <scope>IDENTIFICATION</scope>
</reference>
<evidence type="ECO:0000256" key="6">
    <source>
        <dbReference type="ARBA" id="ARBA00022840"/>
    </source>
</evidence>
<accession>A0A8C8C3A7</accession>
<evidence type="ECO:0000313" key="13">
    <source>
        <dbReference type="Ensembl" id="ENSOTSP00005006151.1"/>
    </source>
</evidence>
<dbReference type="InterPro" id="IPR007034">
    <property type="entry name" value="BMS1_TSR1_C"/>
</dbReference>
<comment type="subcellular location">
    <subcellularLocation>
        <location evidence="1">Nucleus</location>
        <location evidence="1">Nucleolus</location>
    </subcellularLocation>
</comment>
<dbReference type="GO" id="GO:0000462">
    <property type="term" value="P:maturation of SSU-rRNA from tricistronic rRNA transcript (SSU-rRNA, 5.8S rRNA, LSU-rRNA)"/>
    <property type="evidence" value="ECO:0007669"/>
    <property type="project" value="TreeGrafter"/>
</dbReference>
<feature type="compositionally biased region" description="Acidic residues" evidence="11">
    <location>
        <begin position="714"/>
        <end position="727"/>
    </location>
</feature>
<feature type="domain" description="Bms1-type G" evidence="12">
    <location>
        <begin position="82"/>
        <end position="247"/>
    </location>
</feature>
<comment type="similarity">
    <text evidence="10">Belongs to the TRAFAC class translation factor GTPase superfamily. Bms1-like GTPase family. BMS1 subfamily.</text>
</comment>
<evidence type="ECO:0000256" key="2">
    <source>
        <dbReference type="ARBA" id="ARBA00022517"/>
    </source>
</evidence>
<feature type="compositionally biased region" description="Acidic residues" evidence="11">
    <location>
        <begin position="442"/>
        <end position="459"/>
    </location>
</feature>
<keyword evidence="4" id="KW-0547">Nucleotide-binding</keyword>
<feature type="compositionally biased region" description="Acidic residues" evidence="11">
    <location>
        <begin position="549"/>
        <end position="560"/>
    </location>
</feature>
<dbReference type="GO" id="GO:0005524">
    <property type="term" value="F:ATP binding"/>
    <property type="evidence" value="ECO:0007669"/>
    <property type="project" value="UniProtKB-KW"/>
</dbReference>
<feature type="region of interest" description="Disordered" evidence="11">
    <location>
        <begin position="686"/>
        <end position="736"/>
    </location>
</feature>
<feature type="compositionally biased region" description="Polar residues" evidence="11">
    <location>
        <begin position="561"/>
        <end position="575"/>
    </location>
</feature>
<feature type="compositionally biased region" description="Basic and acidic residues" evidence="11">
    <location>
        <begin position="491"/>
        <end position="503"/>
    </location>
</feature>
<feature type="compositionally biased region" description="Acidic residues" evidence="11">
    <location>
        <begin position="511"/>
        <end position="531"/>
    </location>
</feature>